<name>A0A0A1X5K5_ZEUCU</name>
<gene>
    <name evidence="2" type="ORF">g.29783</name>
</gene>
<proteinExistence type="predicted"/>
<reference evidence="2" key="1">
    <citation type="submission" date="2014-11" db="EMBL/GenBank/DDBJ databases">
        <authorList>
            <person name="Geib S."/>
        </authorList>
    </citation>
    <scope>NUCLEOTIDE SEQUENCE</scope>
</reference>
<evidence type="ECO:0000313" key="2">
    <source>
        <dbReference type="EMBL" id="JAD06166.1"/>
    </source>
</evidence>
<dbReference type="EMBL" id="GBXI01008126">
    <property type="protein sequence ID" value="JAD06166.1"/>
    <property type="molecule type" value="Transcribed_RNA"/>
</dbReference>
<reference evidence="2" key="2">
    <citation type="journal article" date="2015" name="Gigascience">
        <title>Reconstructing a comprehensive transcriptome assembly of a white-pupal translocated strain of the pest fruit fly Bactrocera cucurbitae.</title>
        <authorList>
            <person name="Sim S.B."/>
            <person name="Calla B."/>
            <person name="Hall B."/>
            <person name="DeRego T."/>
            <person name="Geib S.M."/>
        </authorList>
    </citation>
    <scope>NUCLEOTIDE SEQUENCE</scope>
</reference>
<organism evidence="2">
    <name type="scientific">Zeugodacus cucurbitae</name>
    <name type="common">Melon fruit fly</name>
    <name type="synonym">Bactrocera cucurbitae</name>
    <dbReference type="NCBI Taxonomy" id="28588"/>
    <lineage>
        <taxon>Eukaryota</taxon>
        <taxon>Metazoa</taxon>
        <taxon>Ecdysozoa</taxon>
        <taxon>Arthropoda</taxon>
        <taxon>Hexapoda</taxon>
        <taxon>Insecta</taxon>
        <taxon>Pterygota</taxon>
        <taxon>Neoptera</taxon>
        <taxon>Endopterygota</taxon>
        <taxon>Diptera</taxon>
        <taxon>Brachycera</taxon>
        <taxon>Muscomorpha</taxon>
        <taxon>Tephritoidea</taxon>
        <taxon>Tephritidae</taxon>
        <taxon>Zeugodacus</taxon>
        <taxon>Zeugodacus</taxon>
    </lineage>
</organism>
<accession>A0A0A1X5K5</accession>
<feature type="compositionally biased region" description="Basic residues" evidence="1">
    <location>
        <begin position="70"/>
        <end position="86"/>
    </location>
</feature>
<sequence>MSKRTAWNVKMPNINKKPRIDQTALIEKGKRRVQLDKVIRNIYAHNRKFCKEPLNIDSDKENCDENAATAKRRKKRPRSSKYARKRRRPIKLKRNRNKQTFMFYCKKKDRKRRKRVRRGYLNEARQLVEYDVRIENFSLNQNVARFHRNAKTLLRDILRLRRRARSALHETIECLEFVQKSSSGVESRAFRHDRGKK</sequence>
<feature type="region of interest" description="Disordered" evidence="1">
    <location>
        <begin position="65"/>
        <end position="86"/>
    </location>
</feature>
<dbReference type="AlphaFoldDB" id="A0A0A1X5K5"/>
<evidence type="ECO:0000256" key="1">
    <source>
        <dbReference type="SAM" id="MobiDB-lite"/>
    </source>
</evidence>
<protein>
    <submittedName>
        <fullName evidence="2">Uncharacterized protein</fullName>
    </submittedName>
</protein>